<organism evidence="3">
    <name type="scientific">Chromera velia CCMP2878</name>
    <dbReference type="NCBI Taxonomy" id="1169474"/>
    <lineage>
        <taxon>Eukaryota</taxon>
        <taxon>Sar</taxon>
        <taxon>Alveolata</taxon>
        <taxon>Colpodellida</taxon>
        <taxon>Chromeraceae</taxon>
        <taxon>Chromera</taxon>
    </lineage>
</organism>
<feature type="signal peptide" evidence="2">
    <location>
        <begin position="1"/>
        <end position="20"/>
    </location>
</feature>
<accession>A0A0G4ICZ7</accession>
<keyword evidence="2" id="KW-0732">Signal</keyword>
<protein>
    <submittedName>
        <fullName evidence="3">Uncharacterized protein</fullName>
    </submittedName>
</protein>
<evidence type="ECO:0000313" key="3">
    <source>
        <dbReference type="EMBL" id="CEM55089.1"/>
    </source>
</evidence>
<evidence type="ECO:0000256" key="1">
    <source>
        <dbReference type="SAM" id="MobiDB-lite"/>
    </source>
</evidence>
<dbReference type="AlphaFoldDB" id="A0A0G4ICZ7"/>
<feature type="region of interest" description="Disordered" evidence="1">
    <location>
        <begin position="21"/>
        <end position="66"/>
    </location>
</feature>
<name>A0A0G4ICZ7_9ALVE</name>
<gene>
    <name evidence="3" type="ORF">Cvel_100</name>
</gene>
<sequence>MKFSPSVLLFLLVLEGAAEGATTAQSGGDTAEGAAGGATTARSGGDTAEGAVERRRKTTAGVFKPSTQAGQATTTVVAAEAATPGAEVVVVSTPTQVAAWRPGWSWWYGG</sequence>
<feature type="chain" id="PRO_5005192875" evidence="2">
    <location>
        <begin position="21"/>
        <end position="110"/>
    </location>
</feature>
<feature type="compositionally biased region" description="Low complexity" evidence="1">
    <location>
        <begin position="21"/>
        <end position="48"/>
    </location>
</feature>
<evidence type="ECO:0000256" key="2">
    <source>
        <dbReference type="SAM" id="SignalP"/>
    </source>
</evidence>
<dbReference type="VEuPathDB" id="CryptoDB:Cvel_100"/>
<dbReference type="EMBL" id="CDMZ01005843">
    <property type="protein sequence ID" value="CEM55089.1"/>
    <property type="molecule type" value="Genomic_DNA"/>
</dbReference>
<proteinExistence type="predicted"/>
<reference evidence="3" key="1">
    <citation type="submission" date="2014-11" db="EMBL/GenBank/DDBJ databases">
        <authorList>
            <person name="Otto D Thomas"/>
            <person name="Naeem Raeece"/>
        </authorList>
    </citation>
    <scope>NUCLEOTIDE SEQUENCE</scope>
</reference>